<dbReference type="RefSeq" id="WP_037542074.1">
    <property type="nucleotide sequence ID" value="NZ_AP019372.1"/>
</dbReference>
<comment type="caution">
    <text evidence="9">The sequence shown here is derived from an EMBL/GenBank/DDBJ whole genome shotgun (WGS) entry which is preliminary data.</text>
</comment>
<feature type="domain" description="Major facilitator superfamily (MFS) profile" evidence="8">
    <location>
        <begin position="207"/>
        <end position="400"/>
    </location>
</feature>
<proteinExistence type="predicted"/>
<evidence type="ECO:0000256" key="5">
    <source>
        <dbReference type="ARBA" id="ARBA00022989"/>
    </source>
</evidence>
<reference evidence="9 10" key="1">
    <citation type="journal article" date="2018" name="Vet. Microbiol.">
        <title>Clonal diversity and geographic distribution of methicillin-resistant Staphylococcus pseudintermedius from Australian animals: Discovery of novel sequence types.</title>
        <authorList>
            <person name="Worthing K.A."/>
            <person name="Abraham S."/>
            <person name="Coombs G.W."/>
            <person name="Pang S."/>
            <person name="Saputra S."/>
            <person name="Jordan D."/>
            <person name="Trott D.J."/>
            <person name="Norris J.M."/>
        </authorList>
    </citation>
    <scope>NUCLEOTIDE SEQUENCE [LARGE SCALE GENOMIC DNA]</scope>
    <source>
        <strain evidence="9 10">ST71 3</strain>
    </source>
</reference>
<dbReference type="PANTHER" id="PTHR43266:SF7">
    <property type="entry name" value="TRANSPORTER, PUTATIVE-RELATED"/>
    <property type="match status" value="1"/>
</dbReference>
<dbReference type="SUPFAM" id="SSF103473">
    <property type="entry name" value="MFS general substrate transporter"/>
    <property type="match status" value="1"/>
</dbReference>
<dbReference type="STRING" id="937773.SPSINT_2367"/>
<evidence type="ECO:0000256" key="2">
    <source>
        <dbReference type="ARBA" id="ARBA00022448"/>
    </source>
</evidence>
<dbReference type="Pfam" id="PF07690">
    <property type="entry name" value="MFS_1"/>
    <property type="match status" value="1"/>
</dbReference>
<keyword evidence="3" id="KW-1003">Cell membrane</keyword>
<feature type="transmembrane region" description="Helical" evidence="7">
    <location>
        <begin position="244"/>
        <end position="263"/>
    </location>
</feature>
<evidence type="ECO:0000256" key="7">
    <source>
        <dbReference type="SAM" id="Phobius"/>
    </source>
</evidence>
<dbReference type="InterPro" id="IPR036259">
    <property type="entry name" value="MFS_trans_sf"/>
</dbReference>
<sequence>MSIKTASLLLFNSVSSVGSRIFSFACAFYILQHTDSTALFTLYLTAIVISTLVTEPLLGLFAGRYHNKMMVIMIQLLNVIFLFVFTIVFDMFFNYIIILGIMLNMTDATIRMFIDANVNHIIKGDVERYTLSTLTTNTAIHFLAPIIGGMMIAFFNIETLALLNLITEALAVLFVLNLPLDKEVKFENKQMKKSLREGYRYLKQQKALKHFFIIMVALHFLVAVFSIGMPIAAVQFMQLSAPQYGVVVAGFTVGMVAVSVWLGMNSEKDNLKSTYERAMLLQCVTVLILGVMVVFQMNTAVAMLLLFILNGLMGLSQPLAIIPTSNYLQEAIEEKYRGYVMTFKQTLLDISYPIALLFFGVVLNHHQAVVYFVVTVLIIVLYIYFSFIMRKGFRIVRGRH</sequence>
<evidence type="ECO:0000256" key="1">
    <source>
        <dbReference type="ARBA" id="ARBA00004651"/>
    </source>
</evidence>
<dbReference type="InterPro" id="IPR020846">
    <property type="entry name" value="MFS_dom"/>
</dbReference>
<dbReference type="AlphaFoldDB" id="A0A317ZF72"/>
<dbReference type="CDD" id="cd06173">
    <property type="entry name" value="MFS_MefA_like"/>
    <property type="match status" value="1"/>
</dbReference>
<feature type="transmembrane region" description="Helical" evidence="7">
    <location>
        <begin position="37"/>
        <end position="58"/>
    </location>
</feature>
<dbReference type="Gene3D" id="1.20.1250.20">
    <property type="entry name" value="MFS general substrate transporter like domains"/>
    <property type="match status" value="1"/>
</dbReference>
<evidence type="ECO:0000259" key="8">
    <source>
        <dbReference type="PROSITE" id="PS50850"/>
    </source>
</evidence>
<feature type="transmembrane region" description="Helical" evidence="7">
    <location>
        <begin position="7"/>
        <end position="31"/>
    </location>
</feature>
<feature type="transmembrane region" description="Helical" evidence="7">
    <location>
        <begin position="210"/>
        <end position="232"/>
    </location>
</feature>
<evidence type="ECO:0000256" key="3">
    <source>
        <dbReference type="ARBA" id="ARBA00022475"/>
    </source>
</evidence>
<dbReference type="Proteomes" id="UP000246351">
    <property type="component" value="Unassembled WGS sequence"/>
</dbReference>
<feature type="transmembrane region" description="Helical" evidence="7">
    <location>
        <begin position="369"/>
        <end position="389"/>
    </location>
</feature>
<evidence type="ECO:0000313" key="9">
    <source>
        <dbReference type="EMBL" id="PWZ99635.1"/>
    </source>
</evidence>
<accession>A0A317ZF72</accession>
<dbReference type="GO" id="GO:0022857">
    <property type="term" value="F:transmembrane transporter activity"/>
    <property type="evidence" value="ECO:0007669"/>
    <property type="project" value="InterPro"/>
</dbReference>
<gene>
    <name evidence="9" type="ORF">DD924_01620</name>
</gene>
<protein>
    <submittedName>
        <fullName evidence="9">MFS transporter</fullName>
    </submittedName>
</protein>
<keyword evidence="5 7" id="KW-1133">Transmembrane helix</keyword>
<dbReference type="PANTHER" id="PTHR43266">
    <property type="entry name" value="MACROLIDE-EFFLUX PROTEIN"/>
    <property type="match status" value="1"/>
</dbReference>
<comment type="subcellular location">
    <subcellularLocation>
        <location evidence="1">Cell membrane</location>
        <topology evidence="1">Multi-pass membrane protein</topology>
    </subcellularLocation>
</comment>
<name>A0A317ZF72_STAPS</name>
<dbReference type="PROSITE" id="PS50850">
    <property type="entry name" value="MFS"/>
    <property type="match status" value="1"/>
</dbReference>
<dbReference type="InterPro" id="IPR011701">
    <property type="entry name" value="MFS"/>
</dbReference>
<evidence type="ECO:0000256" key="6">
    <source>
        <dbReference type="ARBA" id="ARBA00023136"/>
    </source>
</evidence>
<feature type="transmembrane region" description="Helical" evidence="7">
    <location>
        <begin position="70"/>
        <end position="89"/>
    </location>
</feature>
<keyword evidence="4 7" id="KW-0812">Transmembrane</keyword>
<evidence type="ECO:0000313" key="10">
    <source>
        <dbReference type="Proteomes" id="UP000246351"/>
    </source>
</evidence>
<keyword evidence="2" id="KW-0813">Transport</keyword>
<organism evidence="9 10">
    <name type="scientific">Staphylococcus pseudintermedius</name>
    <dbReference type="NCBI Taxonomy" id="283734"/>
    <lineage>
        <taxon>Bacteria</taxon>
        <taxon>Bacillati</taxon>
        <taxon>Bacillota</taxon>
        <taxon>Bacilli</taxon>
        <taxon>Bacillales</taxon>
        <taxon>Staphylococcaceae</taxon>
        <taxon>Staphylococcus</taxon>
        <taxon>Staphylococcus intermedius group</taxon>
    </lineage>
</organism>
<dbReference type="EMBL" id="QEIV01000107">
    <property type="protein sequence ID" value="PWZ99635.1"/>
    <property type="molecule type" value="Genomic_DNA"/>
</dbReference>
<evidence type="ECO:0000256" key="4">
    <source>
        <dbReference type="ARBA" id="ARBA00022692"/>
    </source>
</evidence>
<keyword evidence="6 7" id="KW-0472">Membrane</keyword>
<feature type="transmembrane region" description="Helical" evidence="7">
    <location>
        <begin position="134"/>
        <end position="155"/>
    </location>
</feature>
<dbReference type="GO" id="GO:0005886">
    <property type="term" value="C:plasma membrane"/>
    <property type="evidence" value="ECO:0007669"/>
    <property type="project" value="UniProtKB-SubCell"/>
</dbReference>